<protein>
    <submittedName>
        <fullName evidence="11">Ammonium transporter family protein</fullName>
    </submittedName>
</protein>
<evidence type="ECO:0000256" key="2">
    <source>
        <dbReference type="ARBA" id="ARBA00005887"/>
    </source>
</evidence>
<keyword evidence="4 9" id="KW-0812">Transmembrane</keyword>
<organism evidence="11 12">
    <name type="scientific">Ruegeria pomeroyi (strain ATCC 700808 / DSM 15171 / DSS-3)</name>
    <name type="common">Silicibacter pomeroyi</name>
    <dbReference type="NCBI Taxonomy" id="246200"/>
    <lineage>
        <taxon>Bacteria</taxon>
        <taxon>Pseudomonadati</taxon>
        <taxon>Pseudomonadota</taxon>
        <taxon>Alphaproteobacteria</taxon>
        <taxon>Rhodobacterales</taxon>
        <taxon>Roseobacteraceae</taxon>
        <taxon>Ruegeria</taxon>
    </lineage>
</organism>
<evidence type="ECO:0000256" key="6">
    <source>
        <dbReference type="ARBA" id="ARBA00023136"/>
    </source>
</evidence>
<reference evidence="11 12" key="2">
    <citation type="journal article" date="2014" name="Stand. Genomic Sci.">
        <title>An updated genome annotation for the model marine bacterium Ruegeria pomeroyi DSS-3.</title>
        <authorList>
            <person name="Rivers A.R."/>
            <person name="Smith C.B."/>
            <person name="Moran M.A."/>
        </authorList>
    </citation>
    <scope>GENOME REANNOTATION</scope>
    <source>
        <strain evidence="12">ATCC 700808 / DSM 15171 / DSS-3</strain>
    </source>
</reference>
<dbReference type="Proteomes" id="UP000001023">
    <property type="component" value="Chromosome"/>
</dbReference>
<dbReference type="EMBL" id="CP000031">
    <property type="protein sequence ID" value="AAV94841.1"/>
    <property type="molecule type" value="Genomic_DNA"/>
</dbReference>
<feature type="transmembrane region" description="Helical" evidence="9">
    <location>
        <begin position="265"/>
        <end position="285"/>
    </location>
</feature>
<keyword evidence="3" id="KW-0813">Transport</keyword>
<accession>Q5LT60</accession>
<dbReference type="InterPro" id="IPR024041">
    <property type="entry name" value="NH4_transpt_AmtB-like_dom"/>
</dbReference>
<evidence type="ECO:0000313" key="12">
    <source>
        <dbReference type="Proteomes" id="UP000001023"/>
    </source>
</evidence>
<feature type="transmembrane region" description="Helical" evidence="9">
    <location>
        <begin position="434"/>
        <end position="451"/>
    </location>
</feature>
<feature type="transmembrane region" description="Helical" evidence="9">
    <location>
        <begin position="297"/>
        <end position="316"/>
    </location>
</feature>
<feature type="transmembrane region" description="Helical" evidence="9">
    <location>
        <begin position="463"/>
        <end position="482"/>
    </location>
</feature>
<evidence type="ECO:0000256" key="8">
    <source>
        <dbReference type="SAM" id="MobiDB-lite"/>
    </source>
</evidence>
<keyword evidence="12" id="KW-1185">Reference proteome</keyword>
<gene>
    <name evidence="11" type="ordered locus">SPO1554</name>
</gene>
<dbReference type="PANTHER" id="PTHR11730">
    <property type="entry name" value="AMMONIUM TRANSPORTER"/>
    <property type="match status" value="1"/>
</dbReference>
<evidence type="ECO:0000256" key="7">
    <source>
        <dbReference type="ARBA" id="ARBA00023177"/>
    </source>
</evidence>
<evidence type="ECO:0000256" key="5">
    <source>
        <dbReference type="ARBA" id="ARBA00022989"/>
    </source>
</evidence>
<feature type="transmembrane region" description="Helical" evidence="9">
    <location>
        <begin position="336"/>
        <end position="366"/>
    </location>
</feature>
<dbReference type="GO" id="GO:0008519">
    <property type="term" value="F:ammonium channel activity"/>
    <property type="evidence" value="ECO:0007669"/>
    <property type="project" value="InterPro"/>
</dbReference>
<comment type="subcellular location">
    <subcellularLocation>
        <location evidence="1">Membrane</location>
        <topology evidence="1">Multi-pass membrane protein</topology>
    </subcellularLocation>
</comment>
<evidence type="ECO:0000256" key="1">
    <source>
        <dbReference type="ARBA" id="ARBA00004141"/>
    </source>
</evidence>
<dbReference type="AlphaFoldDB" id="Q5LT60"/>
<dbReference type="STRING" id="246200.SPO1554"/>
<keyword evidence="6 9" id="KW-0472">Membrane</keyword>
<proteinExistence type="inferred from homology"/>
<evidence type="ECO:0000259" key="10">
    <source>
        <dbReference type="Pfam" id="PF00909"/>
    </source>
</evidence>
<dbReference type="InterPro" id="IPR029020">
    <property type="entry name" value="Ammonium/urea_transptr"/>
</dbReference>
<name>Q5LT60_RUEPO</name>
<feature type="transmembrane region" description="Helical" evidence="9">
    <location>
        <begin position="176"/>
        <end position="197"/>
    </location>
</feature>
<comment type="similarity">
    <text evidence="2">Belongs to the ammonia transporter channel (TC 1.A.11.2) family.</text>
</comment>
<keyword evidence="5 9" id="KW-1133">Transmembrane helix</keyword>
<dbReference type="SUPFAM" id="SSF111352">
    <property type="entry name" value="Ammonium transporter"/>
    <property type="match status" value="1"/>
</dbReference>
<feature type="transmembrane region" description="Helical" evidence="9">
    <location>
        <begin position="235"/>
        <end position="253"/>
    </location>
</feature>
<dbReference type="Pfam" id="PF00909">
    <property type="entry name" value="Ammonium_transp"/>
    <property type="match status" value="1"/>
</dbReference>
<dbReference type="GO" id="GO:0097272">
    <property type="term" value="P:ammonium homeostasis"/>
    <property type="evidence" value="ECO:0007669"/>
    <property type="project" value="TreeGrafter"/>
</dbReference>
<dbReference type="HOGENOM" id="CLU_598371_0_0_5"/>
<feature type="transmembrane region" description="Helical" evidence="9">
    <location>
        <begin position="136"/>
        <end position="155"/>
    </location>
</feature>
<dbReference type="KEGG" id="sil:SPO1554"/>
<sequence>MIIRRPEQGRARCCHPKSDRNHLNLRKIGSFWLFGRQANKRNKIRRGKNISLGLKRCLKSANFGPSSPHRLSDRQSGLNWPTRRWHWSPDWSPETPATPGKARPEPTENQEGNKMSLDISAIHAEQVTLNSLVQNLLYASGTVGAILVVVGLLLIDAGTARRKNLFNSTIEKTLGFFLGFATYYVIGFGIWASQYYIMVDATMTDSIKDWWLGGGMTNSLAHHVDPALFPGLNTFQIFVFFLAVFAGIINILLHFSVSERMKASAYYITCVVAAVVSSVLSWATWGSVGPLTNAGFHDFFGVGFVYLFPAGMALVFTPKLGARPGMMEPHARVSAYLAPSIGLCAPGLLLIFGGLPMVIMSCLFFFDPEALAVSVTMADTSVGIALNNYALVWAGGAVTGLILAYRSGNYAYTLLGPLAGYVAGASGFDVYLPWQAFLIGLAAPFIAYAVYEFTLKRGIDEHKLFPLFLGCGTFGMIVLGVFKAGTPRGGYLGFEEGAYAFQHGQISLGMQLVGIAVCIGAGVVTALILSVILEKTVGLRVDEHDQIDGLDKKIWDLEPDVHTHADSVPRA</sequence>
<evidence type="ECO:0000256" key="9">
    <source>
        <dbReference type="SAM" id="Phobius"/>
    </source>
</evidence>
<feature type="transmembrane region" description="Helical" evidence="9">
    <location>
        <begin position="512"/>
        <end position="533"/>
    </location>
</feature>
<feature type="transmembrane region" description="Helical" evidence="9">
    <location>
        <begin position="410"/>
        <end position="428"/>
    </location>
</feature>
<keyword evidence="7" id="KW-0924">Ammonia transport</keyword>
<dbReference type="PANTHER" id="PTHR11730:SF6">
    <property type="entry name" value="AMMONIUM TRANSPORTER"/>
    <property type="match status" value="1"/>
</dbReference>
<evidence type="ECO:0000313" key="11">
    <source>
        <dbReference type="EMBL" id="AAV94841.1"/>
    </source>
</evidence>
<reference evidence="11 12" key="1">
    <citation type="journal article" date="2004" name="Nature">
        <title>Genome sequence of Silicibacter pomeroyi reveals adaptations to the marine environment.</title>
        <authorList>
            <person name="Moran M.A."/>
            <person name="Buchan A."/>
            <person name="Gonzalez J.M."/>
            <person name="Heidelberg J.F."/>
            <person name="Whitman W.B."/>
            <person name="Kiene R.P."/>
            <person name="Henriksen J.R."/>
            <person name="King G.M."/>
            <person name="Belas R."/>
            <person name="Fuqua C."/>
            <person name="Brinkac L."/>
            <person name="Lewis M."/>
            <person name="Johri S."/>
            <person name="Weaver B."/>
            <person name="Pai G."/>
            <person name="Eisen J.A."/>
            <person name="Rahe E."/>
            <person name="Sheldon W.M."/>
            <person name="Ye W."/>
            <person name="Miller T.R."/>
            <person name="Carlton J."/>
            <person name="Rasko D.A."/>
            <person name="Paulsen I.T."/>
            <person name="Ren Q."/>
            <person name="Daugherty S.C."/>
            <person name="Deboy R.T."/>
            <person name="Dodson R.J."/>
            <person name="Durkin A.S."/>
            <person name="Madupu R."/>
            <person name="Nelson W.C."/>
            <person name="Sullivan S.A."/>
            <person name="Rosovitz M.J."/>
            <person name="Haft D.H."/>
            <person name="Selengut J."/>
            <person name="Ward N."/>
        </authorList>
    </citation>
    <scope>NUCLEOTIDE SEQUENCE [LARGE SCALE GENOMIC DNA]</scope>
    <source>
        <strain evidence="12">ATCC 700808 / DSM 15171 / DSS-3</strain>
    </source>
</reference>
<dbReference type="PaxDb" id="246200-SPO1554"/>
<dbReference type="Gene3D" id="1.10.3430.10">
    <property type="entry name" value="Ammonium transporter AmtB like domains"/>
    <property type="match status" value="1"/>
</dbReference>
<feature type="transmembrane region" description="Helical" evidence="9">
    <location>
        <begin position="386"/>
        <end position="405"/>
    </location>
</feature>
<dbReference type="eggNOG" id="COG0004">
    <property type="taxonomic scope" value="Bacteria"/>
</dbReference>
<feature type="region of interest" description="Disordered" evidence="8">
    <location>
        <begin position="89"/>
        <end position="112"/>
    </location>
</feature>
<feature type="domain" description="Ammonium transporter AmtB-like" evidence="10">
    <location>
        <begin position="146"/>
        <end position="553"/>
    </location>
</feature>
<evidence type="ECO:0000256" key="3">
    <source>
        <dbReference type="ARBA" id="ARBA00022448"/>
    </source>
</evidence>
<dbReference type="GO" id="GO:0016020">
    <property type="term" value="C:membrane"/>
    <property type="evidence" value="ECO:0007669"/>
    <property type="project" value="UniProtKB-SubCell"/>
</dbReference>
<evidence type="ECO:0000256" key="4">
    <source>
        <dbReference type="ARBA" id="ARBA00022692"/>
    </source>
</evidence>